<comment type="caution">
    <text evidence="2">The sequence shown here is derived from an EMBL/GenBank/DDBJ whole genome shotgun (WGS) entry which is preliminary data.</text>
</comment>
<feature type="compositionally biased region" description="Basic residues" evidence="1">
    <location>
        <begin position="36"/>
        <end position="47"/>
    </location>
</feature>
<dbReference type="EMBL" id="BPLR01002695">
    <property type="protein sequence ID" value="GIX76805.1"/>
    <property type="molecule type" value="Genomic_DNA"/>
</dbReference>
<organism evidence="2 3">
    <name type="scientific">Caerostris extrusa</name>
    <name type="common">Bark spider</name>
    <name type="synonym">Caerostris bankana</name>
    <dbReference type="NCBI Taxonomy" id="172846"/>
    <lineage>
        <taxon>Eukaryota</taxon>
        <taxon>Metazoa</taxon>
        <taxon>Ecdysozoa</taxon>
        <taxon>Arthropoda</taxon>
        <taxon>Chelicerata</taxon>
        <taxon>Arachnida</taxon>
        <taxon>Araneae</taxon>
        <taxon>Araneomorphae</taxon>
        <taxon>Entelegynae</taxon>
        <taxon>Araneoidea</taxon>
        <taxon>Araneidae</taxon>
        <taxon>Caerostris</taxon>
    </lineage>
</organism>
<keyword evidence="3" id="KW-1185">Reference proteome</keyword>
<proteinExistence type="predicted"/>
<evidence type="ECO:0000313" key="3">
    <source>
        <dbReference type="Proteomes" id="UP001054945"/>
    </source>
</evidence>
<protein>
    <submittedName>
        <fullName evidence="2">Uncharacterized protein</fullName>
    </submittedName>
</protein>
<gene>
    <name evidence="2" type="ORF">CEXT_317721</name>
</gene>
<name>A0AAV4MYL0_CAEEX</name>
<reference evidence="2 3" key="1">
    <citation type="submission" date="2021-06" db="EMBL/GenBank/DDBJ databases">
        <title>Caerostris extrusa draft genome.</title>
        <authorList>
            <person name="Kono N."/>
            <person name="Arakawa K."/>
        </authorList>
    </citation>
    <scope>NUCLEOTIDE SEQUENCE [LARGE SCALE GENOMIC DNA]</scope>
</reference>
<sequence>MLNNYTVNVLPYVKESSGDECKDLHATNVASKHRLDRFGSRSRKKRMTSVPEKPRRCENSNNLQVYCARGCYYYYYTTPHHCA</sequence>
<evidence type="ECO:0000313" key="2">
    <source>
        <dbReference type="EMBL" id="GIX76805.1"/>
    </source>
</evidence>
<evidence type="ECO:0000256" key="1">
    <source>
        <dbReference type="SAM" id="MobiDB-lite"/>
    </source>
</evidence>
<dbReference type="Proteomes" id="UP001054945">
    <property type="component" value="Unassembled WGS sequence"/>
</dbReference>
<dbReference type="AlphaFoldDB" id="A0AAV4MYL0"/>
<accession>A0AAV4MYL0</accession>
<feature type="region of interest" description="Disordered" evidence="1">
    <location>
        <begin position="36"/>
        <end position="55"/>
    </location>
</feature>